<feature type="transmembrane region" description="Helical" evidence="8">
    <location>
        <begin position="71"/>
        <end position="91"/>
    </location>
</feature>
<keyword evidence="7 8" id="KW-0472">Membrane</keyword>
<reference evidence="9 11" key="1">
    <citation type="submission" date="2014-08" db="EMBL/GenBank/DDBJ databases">
        <title>Complete genome sequence of Corynebacterium flavescens OJ8(T)(=DSM 20296(T)), isolated from cheese.</title>
        <authorList>
            <person name="Ruckert C."/>
            <person name="Albersmeier A."/>
            <person name="Winkler A."/>
            <person name="Kalinowski J."/>
        </authorList>
    </citation>
    <scope>NUCLEOTIDE SEQUENCE [LARGE SCALE GENOMIC DNA]</scope>
    <source>
        <strain evidence="9 11">OJ8</strain>
    </source>
</reference>
<name>A0A1L7CJW7_CORFL</name>
<evidence type="ECO:0000313" key="12">
    <source>
        <dbReference type="Proteomes" id="UP000315353"/>
    </source>
</evidence>
<dbReference type="Proteomes" id="UP000315353">
    <property type="component" value="Unassembled WGS sequence"/>
</dbReference>
<feature type="transmembrane region" description="Helical" evidence="8">
    <location>
        <begin position="103"/>
        <end position="122"/>
    </location>
</feature>
<feature type="transmembrane region" description="Helical" evidence="8">
    <location>
        <begin position="134"/>
        <end position="160"/>
    </location>
</feature>
<gene>
    <name evidence="10" type="ORF">CFL01nite_07850</name>
    <name evidence="9" type="ORF">CFLV_02445</name>
</gene>
<evidence type="ECO:0000256" key="3">
    <source>
        <dbReference type="ARBA" id="ARBA00022448"/>
    </source>
</evidence>
<accession>A0A1L7CJW7</accession>
<dbReference type="EMBL" id="CP009246">
    <property type="protein sequence ID" value="APT86161.1"/>
    <property type="molecule type" value="Genomic_DNA"/>
</dbReference>
<dbReference type="PROSITE" id="PS51257">
    <property type="entry name" value="PROKAR_LIPOPROTEIN"/>
    <property type="match status" value="1"/>
</dbReference>
<evidence type="ECO:0000313" key="10">
    <source>
        <dbReference type="EMBL" id="GEB97290.1"/>
    </source>
</evidence>
<evidence type="ECO:0000256" key="5">
    <source>
        <dbReference type="ARBA" id="ARBA00022692"/>
    </source>
</evidence>
<feature type="transmembrane region" description="Helical" evidence="8">
    <location>
        <begin position="216"/>
        <end position="242"/>
    </location>
</feature>
<dbReference type="SUPFAM" id="SSF81345">
    <property type="entry name" value="ABC transporter involved in vitamin B12 uptake, BtuC"/>
    <property type="match status" value="1"/>
</dbReference>
<sequence length="358" mass="36623">MKHTVVKLGPVAAPLRPRVLGVCLALIVAAGCVFTLSIAHGDYPLGVADVWRIIGGGGTPIENRIVIDVRLGRAVVGLLVGAALAFSGALTQSIARNPLASPDILGITQGSALAAVALLTFAGTSGTLGKAASLTLATVGLPLAAFCGGLITATIIWLIAGRSRHSLLRFVLIGVAMATLCTSLSTWIMAHGNLDLVANARLWLTGSLNGRDLSEAWAPLIAVLVALMLASYLSFQLSALSLGDLTATMLGHNVRIAQALQLLVAVALAAVSVAAAGPIGFVAFVSPQIAMRLAGSSTPPLVTSALTGALIVCSADLLARVVLPWELPVGIVTTILGAPVLIYLIVSLNRRNNGRNNQ</sequence>
<evidence type="ECO:0000256" key="1">
    <source>
        <dbReference type="ARBA" id="ARBA00004651"/>
    </source>
</evidence>
<evidence type="ECO:0000256" key="8">
    <source>
        <dbReference type="SAM" id="Phobius"/>
    </source>
</evidence>
<dbReference type="KEGG" id="cfc:CFLV_02445"/>
<dbReference type="Proteomes" id="UP000185479">
    <property type="component" value="Chromosome"/>
</dbReference>
<dbReference type="RefSeq" id="WP_075729157.1">
    <property type="nucleotide sequence ID" value="NZ_BJNB01000008.1"/>
</dbReference>
<dbReference type="GeneID" id="82879581"/>
<evidence type="ECO:0000313" key="9">
    <source>
        <dbReference type="EMBL" id="APT86161.1"/>
    </source>
</evidence>
<keyword evidence="11" id="KW-1185">Reference proteome</keyword>
<feature type="transmembrane region" description="Helical" evidence="8">
    <location>
        <begin position="167"/>
        <end position="190"/>
    </location>
</feature>
<dbReference type="PANTHER" id="PTHR30472:SF24">
    <property type="entry name" value="FERRIC ENTEROBACTIN TRANSPORT SYSTEM PERMEASE PROTEIN FEPG"/>
    <property type="match status" value="1"/>
</dbReference>
<evidence type="ECO:0000256" key="4">
    <source>
        <dbReference type="ARBA" id="ARBA00022475"/>
    </source>
</evidence>
<reference evidence="10 12" key="2">
    <citation type="submission" date="2019-06" db="EMBL/GenBank/DDBJ databases">
        <title>Whole genome shotgun sequence of Corynebacterium flavescens NBRC 14136.</title>
        <authorList>
            <person name="Hosoyama A."/>
            <person name="Uohara A."/>
            <person name="Ohji S."/>
            <person name="Ichikawa N."/>
        </authorList>
    </citation>
    <scope>NUCLEOTIDE SEQUENCE [LARGE SCALE GENOMIC DNA]</scope>
    <source>
        <strain evidence="10 12">NBRC 14136</strain>
    </source>
</reference>
<dbReference type="AlphaFoldDB" id="A0A1L7CJW7"/>
<dbReference type="InterPro" id="IPR000522">
    <property type="entry name" value="ABC_transptr_permease_BtuC"/>
</dbReference>
<evidence type="ECO:0000256" key="6">
    <source>
        <dbReference type="ARBA" id="ARBA00022989"/>
    </source>
</evidence>
<proteinExistence type="inferred from homology"/>
<dbReference type="CDD" id="cd06550">
    <property type="entry name" value="TM_ABC_iron-siderophores_like"/>
    <property type="match status" value="1"/>
</dbReference>
<keyword evidence="3" id="KW-0813">Transport</keyword>
<dbReference type="PANTHER" id="PTHR30472">
    <property type="entry name" value="FERRIC ENTEROBACTIN TRANSPORT SYSTEM PERMEASE PROTEIN"/>
    <property type="match status" value="1"/>
</dbReference>
<comment type="subcellular location">
    <subcellularLocation>
        <location evidence="1">Cell membrane</location>
        <topology evidence="1">Multi-pass membrane protein</topology>
    </subcellularLocation>
</comment>
<protein>
    <submittedName>
        <fullName evidence="10">Iron ABC transporter</fullName>
    </submittedName>
</protein>
<evidence type="ECO:0000256" key="7">
    <source>
        <dbReference type="ARBA" id="ARBA00023136"/>
    </source>
</evidence>
<dbReference type="EMBL" id="BJNB01000008">
    <property type="protein sequence ID" value="GEB97290.1"/>
    <property type="molecule type" value="Genomic_DNA"/>
</dbReference>
<keyword evidence="6 8" id="KW-1133">Transmembrane helix</keyword>
<dbReference type="Gene3D" id="1.10.3470.10">
    <property type="entry name" value="ABC transporter involved in vitamin B12 uptake, BtuC"/>
    <property type="match status" value="1"/>
</dbReference>
<keyword evidence="4" id="KW-1003">Cell membrane</keyword>
<feature type="transmembrane region" description="Helical" evidence="8">
    <location>
        <begin position="20"/>
        <end position="39"/>
    </location>
</feature>
<feature type="transmembrane region" description="Helical" evidence="8">
    <location>
        <begin position="327"/>
        <end position="346"/>
    </location>
</feature>
<feature type="transmembrane region" description="Helical" evidence="8">
    <location>
        <begin position="262"/>
        <end position="285"/>
    </location>
</feature>
<dbReference type="Pfam" id="PF01032">
    <property type="entry name" value="FecCD"/>
    <property type="match status" value="1"/>
</dbReference>
<keyword evidence="5 8" id="KW-0812">Transmembrane</keyword>
<evidence type="ECO:0000256" key="2">
    <source>
        <dbReference type="ARBA" id="ARBA00007935"/>
    </source>
</evidence>
<comment type="similarity">
    <text evidence="2">Belongs to the binding-protein-dependent transport system permease family. FecCD subfamily.</text>
</comment>
<dbReference type="GO" id="GO:0033214">
    <property type="term" value="P:siderophore-iron import into cell"/>
    <property type="evidence" value="ECO:0007669"/>
    <property type="project" value="TreeGrafter"/>
</dbReference>
<dbReference type="STRING" id="28028.CFLV_02445"/>
<evidence type="ECO:0000313" key="11">
    <source>
        <dbReference type="Proteomes" id="UP000185479"/>
    </source>
</evidence>
<dbReference type="InterPro" id="IPR037294">
    <property type="entry name" value="ABC_BtuC-like"/>
</dbReference>
<organism evidence="9 11">
    <name type="scientific">Corynebacterium flavescens</name>
    <dbReference type="NCBI Taxonomy" id="28028"/>
    <lineage>
        <taxon>Bacteria</taxon>
        <taxon>Bacillati</taxon>
        <taxon>Actinomycetota</taxon>
        <taxon>Actinomycetes</taxon>
        <taxon>Mycobacteriales</taxon>
        <taxon>Corynebacteriaceae</taxon>
        <taxon>Corynebacterium</taxon>
    </lineage>
</organism>
<dbReference type="GO" id="GO:0022857">
    <property type="term" value="F:transmembrane transporter activity"/>
    <property type="evidence" value="ECO:0007669"/>
    <property type="project" value="InterPro"/>
</dbReference>
<dbReference type="GO" id="GO:0005886">
    <property type="term" value="C:plasma membrane"/>
    <property type="evidence" value="ECO:0007669"/>
    <property type="project" value="UniProtKB-SubCell"/>
</dbReference>